<protein>
    <recommendedName>
        <fullName evidence="3">PGG domain-containing protein</fullName>
    </recommendedName>
</protein>
<sequence>MPSPFYQAALKGDWKSANGVIEIFPTVIRSSITKGWETALHIAAAAKHIHFVEELVGLMNPEDLELQNSNGNTALCFPAADGTVRIAEVMINKNEHVPMIRGSQGMTPLYVASLLGHSDMFHTPFSLSLSKFLPKSSNQTQHKSEDLSDEDRIGILNACVSTELYDAALDILKHHPQLAVTRDGNGETTLHVLARKPSAFIGGSRITDLIIGVPLGGRTTARFLSFCDRLFGLNLFCRCSPAEY</sequence>
<dbReference type="Proteomes" id="UP000593564">
    <property type="component" value="Unassembled WGS sequence"/>
</dbReference>
<dbReference type="PANTHER" id="PTHR24121:SF20">
    <property type="entry name" value="TONSOKU-LIKE PROTEIN"/>
    <property type="match status" value="1"/>
</dbReference>
<gene>
    <name evidence="1" type="ORF">HYC85_010369</name>
</gene>
<keyword evidence="2" id="KW-1185">Reference proteome</keyword>
<dbReference type="SUPFAM" id="SSF48403">
    <property type="entry name" value="Ankyrin repeat"/>
    <property type="match status" value="1"/>
</dbReference>
<evidence type="ECO:0000313" key="1">
    <source>
        <dbReference type="EMBL" id="KAF5952425.1"/>
    </source>
</evidence>
<dbReference type="InterPro" id="IPR036770">
    <property type="entry name" value="Ankyrin_rpt-contain_sf"/>
</dbReference>
<reference evidence="2" key="1">
    <citation type="journal article" date="2020" name="Nat. Commun.">
        <title>Genome assembly of wild tea tree DASZ reveals pedigree and selection history of tea varieties.</title>
        <authorList>
            <person name="Zhang W."/>
            <person name="Zhang Y."/>
            <person name="Qiu H."/>
            <person name="Guo Y."/>
            <person name="Wan H."/>
            <person name="Zhang X."/>
            <person name="Scossa F."/>
            <person name="Alseekh S."/>
            <person name="Zhang Q."/>
            <person name="Wang P."/>
            <person name="Xu L."/>
            <person name="Schmidt M.H."/>
            <person name="Jia X."/>
            <person name="Li D."/>
            <person name="Zhu A."/>
            <person name="Guo F."/>
            <person name="Chen W."/>
            <person name="Ni D."/>
            <person name="Usadel B."/>
            <person name="Fernie A.R."/>
            <person name="Wen W."/>
        </authorList>
    </citation>
    <scope>NUCLEOTIDE SEQUENCE [LARGE SCALE GENOMIC DNA]</scope>
    <source>
        <strain evidence="2">cv. G240</strain>
    </source>
</reference>
<dbReference type="AlphaFoldDB" id="A0A7J7HIM8"/>
<dbReference type="Gene3D" id="1.25.40.20">
    <property type="entry name" value="Ankyrin repeat-containing domain"/>
    <property type="match status" value="1"/>
</dbReference>
<organism evidence="1 2">
    <name type="scientific">Camellia sinensis</name>
    <name type="common">Tea plant</name>
    <name type="synonym">Thea sinensis</name>
    <dbReference type="NCBI Taxonomy" id="4442"/>
    <lineage>
        <taxon>Eukaryota</taxon>
        <taxon>Viridiplantae</taxon>
        <taxon>Streptophyta</taxon>
        <taxon>Embryophyta</taxon>
        <taxon>Tracheophyta</taxon>
        <taxon>Spermatophyta</taxon>
        <taxon>Magnoliopsida</taxon>
        <taxon>eudicotyledons</taxon>
        <taxon>Gunneridae</taxon>
        <taxon>Pentapetalae</taxon>
        <taxon>asterids</taxon>
        <taxon>Ericales</taxon>
        <taxon>Theaceae</taxon>
        <taxon>Camellia</taxon>
    </lineage>
</organism>
<evidence type="ECO:0008006" key="3">
    <source>
        <dbReference type="Google" id="ProtNLM"/>
    </source>
</evidence>
<dbReference type="Pfam" id="PF12796">
    <property type="entry name" value="Ank_2"/>
    <property type="match status" value="1"/>
</dbReference>
<proteinExistence type="predicted"/>
<dbReference type="EMBL" id="JACBKZ010000004">
    <property type="protein sequence ID" value="KAF5952425.1"/>
    <property type="molecule type" value="Genomic_DNA"/>
</dbReference>
<dbReference type="InterPro" id="IPR002110">
    <property type="entry name" value="Ankyrin_rpt"/>
</dbReference>
<evidence type="ECO:0000313" key="2">
    <source>
        <dbReference type="Proteomes" id="UP000593564"/>
    </source>
</evidence>
<comment type="caution">
    <text evidence="1">The sequence shown here is derived from an EMBL/GenBank/DDBJ whole genome shotgun (WGS) entry which is preliminary data.</text>
</comment>
<reference evidence="1 2" key="2">
    <citation type="submission" date="2020-07" db="EMBL/GenBank/DDBJ databases">
        <title>Genome assembly of wild tea tree DASZ reveals pedigree and selection history of tea varieties.</title>
        <authorList>
            <person name="Zhang W."/>
        </authorList>
    </citation>
    <scope>NUCLEOTIDE SEQUENCE [LARGE SCALE GENOMIC DNA]</scope>
    <source>
        <strain evidence="2">cv. G240</strain>
        <tissue evidence="1">Leaf</tissue>
    </source>
</reference>
<name>A0A7J7HIM8_CAMSI</name>
<dbReference type="PANTHER" id="PTHR24121">
    <property type="entry name" value="NO MECHANORECEPTOR POTENTIAL C, ISOFORM D-RELATED"/>
    <property type="match status" value="1"/>
</dbReference>
<accession>A0A7J7HIM8</accession>